<dbReference type="Gramene" id="QL10p004775:mrna">
    <property type="protein sequence ID" value="QL10p004775:mrna"/>
    <property type="gene ID" value="QL10p004775"/>
</dbReference>
<organism evidence="2 3">
    <name type="scientific">Quercus lobata</name>
    <name type="common">Valley oak</name>
    <dbReference type="NCBI Taxonomy" id="97700"/>
    <lineage>
        <taxon>Eukaryota</taxon>
        <taxon>Viridiplantae</taxon>
        <taxon>Streptophyta</taxon>
        <taxon>Embryophyta</taxon>
        <taxon>Tracheophyta</taxon>
        <taxon>Spermatophyta</taxon>
        <taxon>Magnoliopsida</taxon>
        <taxon>eudicotyledons</taxon>
        <taxon>Gunneridae</taxon>
        <taxon>Pentapetalae</taxon>
        <taxon>rosids</taxon>
        <taxon>fabids</taxon>
        <taxon>Fagales</taxon>
        <taxon>Fagaceae</taxon>
        <taxon>Quercus</taxon>
    </lineage>
</organism>
<feature type="region of interest" description="Disordered" evidence="1">
    <location>
        <begin position="1"/>
        <end position="22"/>
    </location>
</feature>
<evidence type="ECO:0000313" key="2">
    <source>
        <dbReference type="EnsemblPlants" id="QL10p004775:mrna"/>
    </source>
</evidence>
<dbReference type="PANTHER" id="PTHR31923:SF27">
    <property type="entry name" value="BSD DOMAIN-CONTAINING PROTEIN"/>
    <property type="match status" value="1"/>
</dbReference>
<dbReference type="EMBL" id="LRBV02000010">
    <property type="status" value="NOT_ANNOTATED_CDS"/>
    <property type="molecule type" value="Genomic_DNA"/>
</dbReference>
<reference evidence="2 3" key="1">
    <citation type="journal article" date="2016" name="G3 (Bethesda)">
        <title>First Draft Assembly and Annotation of the Genome of a California Endemic Oak Quercus lobata Nee (Fagaceae).</title>
        <authorList>
            <person name="Sork V.L."/>
            <person name="Fitz-Gibbon S.T."/>
            <person name="Puiu D."/>
            <person name="Crepeau M."/>
            <person name="Gugger P.F."/>
            <person name="Sherman R."/>
            <person name="Stevens K."/>
            <person name="Langley C.H."/>
            <person name="Pellegrini M."/>
            <person name="Salzberg S.L."/>
        </authorList>
    </citation>
    <scope>NUCLEOTIDE SEQUENCE [LARGE SCALE GENOMIC DNA]</scope>
    <source>
        <strain evidence="2 3">cv. SW786</strain>
    </source>
</reference>
<accession>A0A7N2RBE5</accession>
<sequence length="115" mass="12844">MNVDSFGLEMESESDLEESGFGGAGITDEVMAFARNIGMHPETWLDFPINEEEDLDELAMDNENRATMSSSSLSNSSAFSFVSKGWREVRDLADADIQLMRHRANSFKNLATSFH</sequence>
<protein>
    <submittedName>
        <fullName evidence="2">Uncharacterized protein</fullName>
    </submittedName>
</protein>
<dbReference type="InParanoid" id="A0A7N2RBE5"/>
<dbReference type="Proteomes" id="UP000594261">
    <property type="component" value="Chromosome 10"/>
</dbReference>
<name>A0A7N2RBE5_QUELO</name>
<keyword evidence="3" id="KW-1185">Reference proteome</keyword>
<evidence type="ECO:0000256" key="1">
    <source>
        <dbReference type="SAM" id="MobiDB-lite"/>
    </source>
</evidence>
<dbReference type="PANTHER" id="PTHR31923">
    <property type="entry name" value="BSD DOMAIN-CONTAINING PROTEIN"/>
    <property type="match status" value="1"/>
</dbReference>
<evidence type="ECO:0000313" key="3">
    <source>
        <dbReference type="Proteomes" id="UP000594261"/>
    </source>
</evidence>
<dbReference type="AlphaFoldDB" id="A0A7N2RBE5"/>
<proteinExistence type="predicted"/>
<reference evidence="2" key="2">
    <citation type="submission" date="2021-01" db="UniProtKB">
        <authorList>
            <consortium name="EnsemblPlants"/>
        </authorList>
    </citation>
    <scope>IDENTIFICATION</scope>
</reference>
<dbReference type="EnsemblPlants" id="QL10p004775:mrna">
    <property type="protein sequence ID" value="QL10p004775:mrna"/>
    <property type="gene ID" value="QL10p004775"/>
</dbReference>